<name>A0AAU9CLR7_9BACT</name>
<dbReference type="KEGG" id="fax:FUAX_53610"/>
<geneLocation type="plasmid" evidence="1 2">
    <name>pFA8</name>
</geneLocation>
<dbReference type="Proteomes" id="UP001348817">
    <property type="component" value="Plasmid pFA8"/>
</dbReference>
<dbReference type="AlphaFoldDB" id="A0AAU9CLR7"/>
<gene>
    <name evidence="1" type="ORF">FUAX_53610</name>
</gene>
<keyword evidence="2" id="KW-1185">Reference proteome</keyword>
<organism evidence="1 2">
    <name type="scientific">Fulvitalea axinellae</name>
    <dbReference type="NCBI Taxonomy" id="1182444"/>
    <lineage>
        <taxon>Bacteria</taxon>
        <taxon>Pseudomonadati</taxon>
        <taxon>Bacteroidota</taxon>
        <taxon>Cytophagia</taxon>
        <taxon>Cytophagales</taxon>
        <taxon>Persicobacteraceae</taxon>
        <taxon>Fulvitalea</taxon>
    </lineage>
</organism>
<keyword evidence="1" id="KW-0614">Plasmid</keyword>
<sequence length="102" mass="12082">MGYDDTYKFLEISAYFLQQYFHHSEKESEILTISFLENYSDKFDEDSIHHETAYPIAAIIHYLESLQLPLSEVGDWLLENSHNTPPGDALYYFRTHYFDCTT</sequence>
<reference evidence="1 2" key="1">
    <citation type="submission" date="2021-12" db="EMBL/GenBank/DDBJ databases">
        <title>Genome sequencing of bacteria with rrn-lacking chromosome and rrn-plasmid.</title>
        <authorList>
            <person name="Anda M."/>
            <person name="Iwasaki W."/>
        </authorList>
    </citation>
    <scope>NUCLEOTIDE SEQUENCE [LARGE SCALE GENOMIC DNA]</scope>
    <source>
        <strain evidence="1 2">DSM 100852</strain>
        <plasmid evidence="1 2">pFA8</plasmid>
    </source>
</reference>
<evidence type="ECO:0000313" key="1">
    <source>
        <dbReference type="EMBL" id="BDD12929.1"/>
    </source>
</evidence>
<evidence type="ECO:0000313" key="2">
    <source>
        <dbReference type="Proteomes" id="UP001348817"/>
    </source>
</evidence>
<accession>A0AAU9CLR7</accession>
<protein>
    <submittedName>
        <fullName evidence="1">Uncharacterized protein</fullName>
    </submittedName>
</protein>
<dbReference type="EMBL" id="AP025322">
    <property type="protein sequence ID" value="BDD12929.1"/>
    <property type="molecule type" value="Genomic_DNA"/>
</dbReference>
<proteinExistence type="predicted"/>